<evidence type="ECO:0000256" key="2">
    <source>
        <dbReference type="ARBA" id="ARBA00010790"/>
    </source>
</evidence>
<name>A0A3L9L561_9MICC</name>
<dbReference type="Proteomes" id="UP000277871">
    <property type="component" value="Unassembled WGS sequence"/>
</dbReference>
<dbReference type="SUPFAM" id="SSF51905">
    <property type="entry name" value="FAD/NAD(P)-binding domain"/>
    <property type="match status" value="1"/>
</dbReference>
<keyword evidence="3" id="KW-0285">Flavoprotein</keyword>
<dbReference type="AlphaFoldDB" id="A0A3L9L561"/>
<dbReference type="SUPFAM" id="SSF54373">
    <property type="entry name" value="FAD-linked reductases, C-terminal domain"/>
    <property type="match status" value="1"/>
</dbReference>
<evidence type="ECO:0000256" key="3">
    <source>
        <dbReference type="ARBA" id="ARBA00022630"/>
    </source>
</evidence>
<dbReference type="RefSeq" id="WP_121863837.1">
    <property type="nucleotide sequence ID" value="NZ_RDEX01000001.1"/>
</dbReference>
<dbReference type="Pfam" id="PF00732">
    <property type="entry name" value="GMC_oxred_N"/>
    <property type="match status" value="1"/>
</dbReference>
<accession>A0A3L9L561</accession>
<evidence type="ECO:0000313" key="8">
    <source>
        <dbReference type="Proteomes" id="UP000277871"/>
    </source>
</evidence>
<gene>
    <name evidence="7" type="ORF">EAE32_00645</name>
</gene>
<feature type="binding site" evidence="5">
    <location>
        <position position="226"/>
    </location>
    <ligand>
        <name>FAD</name>
        <dbReference type="ChEBI" id="CHEBI:57692"/>
    </ligand>
</feature>
<dbReference type="InterPro" id="IPR007867">
    <property type="entry name" value="GMC_OxRtase_C"/>
</dbReference>
<evidence type="ECO:0000259" key="6">
    <source>
        <dbReference type="PROSITE" id="PS00624"/>
    </source>
</evidence>
<keyword evidence="8" id="KW-1185">Reference proteome</keyword>
<dbReference type="Pfam" id="PF05199">
    <property type="entry name" value="GMC_oxred_C"/>
    <property type="match status" value="1"/>
</dbReference>
<dbReference type="Gene3D" id="3.50.50.60">
    <property type="entry name" value="FAD/NAD(P)-binding domain"/>
    <property type="match status" value="1"/>
</dbReference>
<dbReference type="Gene3D" id="3.30.560.10">
    <property type="entry name" value="Glucose Oxidase, domain 3"/>
    <property type="match status" value="1"/>
</dbReference>
<dbReference type="GO" id="GO:0016614">
    <property type="term" value="F:oxidoreductase activity, acting on CH-OH group of donors"/>
    <property type="evidence" value="ECO:0007669"/>
    <property type="project" value="InterPro"/>
</dbReference>
<comment type="similarity">
    <text evidence="2">Belongs to the GMC oxidoreductase family.</text>
</comment>
<dbReference type="PIRSF" id="PIRSF000137">
    <property type="entry name" value="Alcohol_oxidase"/>
    <property type="match status" value="1"/>
</dbReference>
<evidence type="ECO:0000256" key="4">
    <source>
        <dbReference type="ARBA" id="ARBA00022827"/>
    </source>
</evidence>
<proteinExistence type="inferred from homology"/>
<dbReference type="GO" id="GO:0050660">
    <property type="term" value="F:flavin adenine dinucleotide binding"/>
    <property type="evidence" value="ECO:0007669"/>
    <property type="project" value="InterPro"/>
</dbReference>
<dbReference type="InterPro" id="IPR012132">
    <property type="entry name" value="GMC_OxRdtase"/>
</dbReference>
<comment type="cofactor">
    <cofactor evidence="1 5">
        <name>FAD</name>
        <dbReference type="ChEBI" id="CHEBI:57692"/>
    </cofactor>
</comment>
<evidence type="ECO:0000256" key="5">
    <source>
        <dbReference type="PIRSR" id="PIRSR000137-2"/>
    </source>
</evidence>
<feature type="binding site" evidence="5">
    <location>
        <position position="86"/>
    </location>
    <ligand>
        <name>FAD</name>
        <dbReference type="ChEBI" id="CHEBI:57692"/>
    </ligand>
</feature>
<sequence length="534" mass="57296">MTSTAQDPRHIVVVGAGTAGPIVAGRLAEAGHRVTLLEAGGEDTNPAIASLSRMGELWHGREDWDYFTVAQEHASGRVIHWPRGRVLGGSHALNAAIWVRGNPLDYDDWAAAGCDGWAWSDVAPVFEALEAYEGPTKDDDAAAPRGTDGLVPVVGSYQRNPIFDAIIAAAEAVGVPFNEDYNAGPQEGISQEQLTVRGTRRVTTYTSHAKPWVARGAIEVRTGAVVERLMVADGRVTGVQLHAGAIAEVEGVDASEPTAGQDNGGEVISADEVVLCAGALDTPKILMRSGIGPAEHLREVGIEPVLDLPGVGENLHDHLLVPVIAEATARRIEHPEDEIAVTQTHLFWRSSEDQDRPDTQPLHFCVPMYDDWMQGPANAFTLHTGLTRPYSRGRITLTGPSSTDPANYDPNIFSDPRDREALRVSLRQGRAMVAAPPLADEWGAREIYPGEGEMDEAAEDAYMDRAVTTYHHQVGTCRMGTDELAVVHPATLQVHGMAGVRVVDASVMPFITNGNTNAPSAMIGEKGARMLLGR</sequence>
<evidence type="ECO:0000256" key="1">
    <source>
        <dbReference type="ARBA" id="ARBA00001974"/>
    </source>
</evidence>
<keyword evidence="4 5" id="KW-0274">FAD</keyword>
<dbReference type="EMBL" id="RDEX01000001">
    <property type="protein sequence ID" value="RLY93795.1"/>
    <property type="molecule type" value="Genomic_DNA"/>
</dbReference>
<feature type="binding site" evidence="5">
    <location>
        <position position="470"/>
    </location>
    <ligand>
        <name>substrate</name>
    </ligand>
</feature>
<organism evidence="7 8">
    <name type="scientific">Kocuria tytonicola</name>
    <dbReference type="NCBI Taxonomy" id="2055946"/>
    <lineage>
        <taxon>Bacteria</taxon>
        <taxon>Bacillati</taxon>
        <taxon>Actinomycetota</taxon>
        <taxon>Actinomycetes</taxon>
        <taxon>Micrococcales</taxon>
        <taxon>Micrococcaceae</taxon>
        <taxon>Kocuria</taxon>
    </lineage>
</organism>
<comment type="caution">
    <text evidence="7">The sequence shown here is derived from an EMBL/GenBank/DDBJ whole genome shotgun (WGS) entry which is preliminary data.</text>
</comment>
<evidence type="ECO:0000313" key="7">
    <source>
        <dbReference type="EMBL" id="RLY93795.1"/>
    </source>
</evidence>
<protein>
    <submittedName>
        <fullName evidence="7">GMC family oxidoreductase</fullName>
    </submittedName>
</protein>
<dbReference type="InterPro" id="IPR000172">
    <property type="entry name" value="GMC_OxRdtase_N"/>
</dbReference>
<dbReference type="PANTHER" id="PTHR11552">
    <property type="entry name" value="GLUCOSE-METHANOL-CHOLINE GMC OXIDOREDUCTASE"/>
    <property type="match status" value="1"/>
</dbReference>
<dbReference type="PROSITE" id="PS00624">
    <property type="entry name" value="GMC_OXRED_2"/>
    <property type="match status" value="1"/>
</dbReference>
<dbReference type="PANTHER" id="PTHR11552:SF147">
    <property type="entry name" value="CHOLINE DEHYDROGENASE, MITOCHONDRIAL"/>
    <property type="match status" value="1"/>
</dbReference>
<reference evidence="7 8" key="1">
    <citation type="submission" date="2018-10" db="EMBL/GenBank/DDBJ databases">
        <title>Kocuria tytonicola, new bacteria from the preen glands of American barn owls (Tyto furcata).</title>
        <authorList>
            <person name="Braun M.S."/>
            <person name="Wang E."/>
            <person name="Zimmermann S."/>
            <person name="Boutin S."/>
            <person name="Wagner H."/>
            <person name="Wink M."/>
        </authorList>
    </citation>
    <scope>NUCLEOTIDE SEQUENCE [LARGE SCALE GENOMIC DNA]</scope>
    <source>
        <strain evidence="7 8">473</strain>
    </source>
</reference>
<dbReference type="InterPro" id="IPR036188">
    <property type="entry name" value="FAD/NAD-bd_sf"/>
</dbReference>
<feature type="domain" description="Glucose-methanol-choline oxidoreductase N-terminal" evidence="6">
    <location>
        <begin position="278"/>
        <end position="292"/>
    </location>
</feature>